<evidence type="ECO:0000313" key="2">
    <source>
        <dbReference type="Proteomes" id="UP001169242"/>
    </source>
</evidence>
<protein>
    <submittedName>
        <fullName evidence="1">TIGR00266 family protein</fullName>
    </submittedName>
</protein>
<organism evidence="1 2">
    <name type="scientific">Holtiella tumoricola</name>
    <dbReference type="NCBI Taxonomy" id="3018743"/>
    <lineage>
        <taxon>Bacteria</taxon>
        <taxon>Bacillati</taxon>
        <taxon>Bacillota</taxon>
        <taxon>Clostridia</taxon>
        <taxon>Lachnospirales</taxon>
        <taxon>Cellulosilyticaceae</taxon>
        <taxon>Holtiella</taxon>
    </lineage>
</organism>
<dbReference type="InterPro" id="IPR016031">
    <property type="entry name" value="Trp_RNA-bd_attenuator-like_dom"/>
</dbReference>
<dbReference type="AlphaFoldDB" id="A0AA42DQ05"/>
<comment type="caution">
    <text evidence="1">The sequence shown here is derived from an EMBL/GenBank/DDBJ whole genome shotgun (WGS) entry which is preliminary data.</text>
</comment>
<accession>A0AA42DQ05</accession>
<dbReference type="PANTHER" id="PTHR43657">
    <property type="entry name" value="TRYPTOPHAN RNA-BINDING ATTENUATOR PROTEIN-LIKE PROTEIN"/>
    <property type="match status" value="1"/>
</dbReference>
<gene>
    <name evidence="1" type="ORF">PBV87_16585</name>
</gene>
<dbReference type="PANTHER" id="PTHR43657:SF1">
    <property type="entry name" value="ALTERED INHERITANCE OF MITOCHONDRIA PROTEIN 24, MITOCHONDRIAL"/>
    <property type="match status" value="1"/>
</dbReference>
<dbReference type="Pfam" id="PF01987">
    <property type="entry name" value="AIM24"/>
    <property type="match status" value="1"/>
</dbReference>
<evidence type="ECO:0000313" key="1">
    <source>
        <dbReference type="EMBL" id="MDA3733095.1"/>
    </source>
</evidence>
<reference evidence="1" key="1">
    <citation type="journal article" date="2023" name="Int. J. Syst. Evol. Microbiol.">
        <title>&lt;i&gt;Holtiella tumoricola&lt;/i&gt; gen. nov. sp. nov., isolated from a human clinical sample.</title>
        <authorList>
            <person name="Allen-Vercoe E."/>
            <person name="Daigneault M.C."/>
            <person name="Vancuren S.J."/>
            <person name="Cochrane K."/>
            <person name="O'Neal L.L."/>
            <person name="Sankaranarayanan K."/>
            <person name="Lawson P.A."/>
        </authorList>
    </citation>
    <scope>NUCLEOTIDE SEQUENCE</scope>
    <source>
        <strain evidence="1">CC70A</strain>
    </source>
</reference>
<proteinExistence type="predicted"/>
<keyword evidence="2" id="KW-1185">Reference proteome</keyword>
<dbReference type="Proteomes" id="UP001169242">
    <property type="component" value="Unassembled WGS sequence"/>
</dbReference>
<dbReference type="EMBL" id="JAQIFT010000059">
    <property type="protein sequence ID" value="MDA3733095.1"/>
    <property type="molecule type" value="Genomic_DNA"/>
</dbReference>
<dbReference type="SUPFAM" id="SSF51219">
    <property type="entry name" value="TRAP-like"/>
    <property type="match status" value="1"/>
</dbReference>
<sequence>MEYRVFGDDLPAVSVKLNSGESIYTQSGGMAWMDDGIVMDTNVKGGLMKGIGRMFSGESLFMATYTSRKPDAEIVFASTFPGKILALEVDGSKEYICQKSAFLCGTTGVELGVEFTKRFSAGMFGGEGFILQRISGHGMVFLEVAGSVVRRDLAPGEVVKVDTGNVVGFERGVRYEIETVKGFKNIFFGGEGLFLTKLTGPGTIWLQTITMQNFASRIIPFIPTSGN</sequence>
<dbReference type="Gene3D" id="3.60.160.10">
    <property type="entry name" value="Mitochondrial biogenesis AIM24"/>
    <property type="match status" value="1"/>
</dbReference>
<dbReference type="RefSeq" id="WP_271013003.1">
    <property type="nucleotide sequence ID" value="NZ_JAQIFT010000059.1"/>
</dbReference>
<dbReference type="InterPro" id="IPR036983">
    <property type="entry name" value="AIM24_sf"/>
</dbReference>
<dbReference type="InterPro" id="IPR002838">
    <property type="entry name" value="AIM24"/>
</dbReference>
<name>A0AA42DQ05_9FIRM</name>
<dbReference type="NCBIfam" id="TIGR00266">
    <property type="entry name" value="TIGR00266 family protein"/>
    <property type="match status" value="1"/>
</dbReference>